<dbReference type="CDD" id="cd16917">
    <property type="entry name" value="HATPase_UhpB-NarQ-NarX-like"/>
    <property type="match status" value="1"/>
</dbReference>
<keyword evidence="4" id="KW-0472">Membrane</keyword>
<dbReference type="InterPro" id="IPR050482">
    <property type="entry name" value="Sensor_HK_TwoCompSys"/>
</dbReference>
<dbReference type="InterPro" id="IPR013783">
    <property type="entry name" value="Ig-like_fold"/>
</dbReference>
<dbReference type="InterPro" id="IPR036890">
    <property type="entry name" value="HATPase_C_sf"/>
</dbReference>
<dbReference type="GO" id="GO:0000155">
    <property type="term" value="F:phosphorelay sensor kinase activity"/>
    <property type="evidence" value="ECO:0007669"/>
    <property type="project" value="InterPro"/>
</dbReference>
<dbReference type="SMART" id="SM00387">
    <property type="entry name" value="HATPase_c"/>
    <property type="match status" value="1"/>
</dbReference>
<evidence type="ECO:0000313" key="8">
    <source>
        <dbReference type="Proteomes" id="UP000443353"/>
    </source>
</evidence>
<dbReference type="Gene3D" id="1.20.5.1930">
    <property type="match status" value="1"/>
</dbReference>
<feature type="signal peptide" evidence="5">
    <location>
        <begin position="1"/>
        <end position="24"/>
    </location>
</feature>
<feature type="domain" description="Histidine kinase/HSP90-like ATPase" evidence="6">
    <location>
        <begin position="883"/>
        <end position="984"/>
    </location>
</feature>
<evidence type="ECO:0000256" key="2">
    <source>
        <dbReference type="ARBA" id="ARBA00022777"/>
    </source>
</evidence>
<feature type="transmembrane region" description="Helical" evidence="4">
    <location>
        <begin position="741"/>
        <end position="759"/>
    </location>
</feature>
<dbReference type="InterPro" id="IPR015943">
    <property type="entry name" value="WD40/YVTN_repeat-like_dom_sf"/>
</dbReference>
<dbReference type="Gene3D" id="2.130.10.10">
    <property type="entry name" value="YVTN repeat-like/Quinoprotein amine dehydrogenase"/>
    <property type="match status" value="2"/>
</dbReference>
<keyword evidence="4" id="KW-1133">Transmembrane helix</keyword>
<dbReference type="EMBL" id="WSES01000009">
    <property type="protein sequence ID" value="MVW63708.1"/>
    <property type="molecule type" value="Genomic_DNA"/>
</dbReference>
<keyword evidence="1" id="KW-0808">Transferase</keyword>
<sequence length="994" mass="107148">MRRRHRPVRALAAALLLAAGSAMAAPEGFTDYHHTQWTATDGAPPAIHTMAQTRDGWLWLGTADGLYRFDGQRFERYALPAQPGRSHERIQVLRAAPNGDLLIAFAAEGISVLHPDGRVEDLPGQPSPYENVGALAVDTDGSLWAAGGHIAHFAGGRWHAVAAGPEWETAHQEDLLVDGAGNLWAFNEHGAWRLDRAAGRFARVTDQGGQPLLAPDGSLWSRANGTLHRLAATGSLRPGTYAPSQSGGAGQFGADGTLWLLDCPQPVCRVPNAAQRKEARWTIASAAAERVVDPALLSGRGAAAILEDREGDIWVATESGLDRFRRNRFLHSGLPGSGTRYSFGVDGAGRVLAADFETGALWHLAPDAAPAAVRGPWVGVINNGPDGALLVGGKRSIQRVRGTTVEDIPLPPGPDGKPRDYRLVGLLDDGKVLWTASLETGLIGWRDGRWLPRAAFNLPSKIFQSATDGAGSLWLATGDGKLVHYLDDKLTDYDLGAVGQASALFTGEHLIVSGSGGTAVLRDRTLRLLRTQDPGVLRNLSGIVVTPDGDRWMNGVAGLVHVRAADWRQAMRDPDLPLRHELFDALDGYPGRAAMENRWRGIVSADGRHLWLSATGGVMRLDLAQLRRNRVAPQAVILGVTADGRGWPAQGTIRLPAGTDHFRIQYTAPALRLPERVRFEYRLDGVDKGWLDAGVRRATSYTNIGPGDYVFHARAVNEDGLPGEAVATLPLHVAPTLVQTLWFRIACAGALVLLGVLLYRYRIRYVTRRLTERLQVRTAERERIARTLHDTFLQTVQGLVLRVDAVAATLPPDAGARRQLEHVLDDASHAIGEGRDQLQELRAGDAHVLEDVLADAIARLTLTYGALAVDVHVEGERRPLLAPVADEIAEIAREALRNAFAHAHAARVRVTLIHARRALTLCVSDDGRGLPEPVRHGGAGLAGCRGHWGLIGMRERAERIGARLEIASGPRQGTTVTLTVPGAHAYGADRAPPV</sequence>
<reference evidence="7 8" key="1">
    <citation type="submission" date="2019-12" db="EMBL/GenBank/DDBJ databases">
        <authorList>
            <person name="Li C."/>
            <person name="Zhao J."/>
        </authorList>
    </citation>
    <scope>NUCLEOTIDE SEQUENCE [LARGE SCALE GENOMIC DNA]</scope>
    <source>
        <strain evidence="7 8">NEAU-DD11</strain>
    </source>
</reference>
<keyword evidence="5" id="KW-0732">Signal</keyword>
<feature type="chain" id="PRO_5030845606" description="Histidine kinase/HSP90-like ATPase domain-containing protein" evidence="5">
    <location>
        <begin position="25"/>
        <end position="994"/>
    </location>
</feature>
<evidence type="ECO:0000256" key="3">
    <source>
        <dbReference type="ARBA" id="ARBA00023012"/>
    </source>
</evidence>
<protein>
    <recommendedName>
        <fullName evidence="6">Histidine kinase/HSP90-like ATPase domain-containing protein</fullName>
    </recommendedName>
</protein>
<accession>A0A7X3KA57</accession>
<dbReference type="Gene3D" id="2.60.40.10">
    <property type="entry name" value="Immunoglobulins"/>
    <property type="match status" value="1"/>
</dbReference>
<dbReference type="SUPFAM" id="SSF55874">
    <property type="entry name" value="ATPase domain of HSP90 chaperone/DNA topoisomerase II/histidine kinase"/>
    <property type="match status" value="1"/>
</dbReference>
<keyword evidence="8" id="KW-1185">Reference proteome</keyword>
<dbReference type="Pfam" id="PF07730">
    <property type="entry name" value="HisKA_3"/>
    <property type="match status" value="1"/>
</dbReference>
<dbReference type="PANTHER" id="PTHR24421:SF62">
    <property type="entry name" value="SENSORY TRANSDUCTION HISTIDINE KINASE"/>
    <property type="match status" value="1"/>
</dbReference>
<evidence type="ECO:0000313" key="7">
    <source>
        <dbReference type="EMBL" id="MVW63708.1"/>
    </source>
</evidence>
<evidence type="ECO:0000256" key="4">
    <source>
        <dbReference type="SAM" id="Phobius"/>
    </source>
</evidence>
<dbReference type="SUPFAM" id="SSF50998">
    <property type="entry name" value="Quinoprotein alcohol dehydrogenase-like"/>
    <property type="match status" value="1"/>
</dbReference>
<evidence type="ECO:0000256" key="5">
    <source>
        <dbReference type="SAM" id="SignalP"/>
    </source>
</evidence>
<dbReference type="Pfam" id="PF02518">
    <property type="entry name" value="HATPase_c"/>
    <property type="match status" value="1"/>
</dbReference>
<organism evidence="7 8">
    <name type="scientific">Massilia cellulosiltytica</name>
    <dbReference type="NCBI Taxonomy" id="2683234"/>
    <lineage>
        <taxon>Bacteria</taxon>
        <taxon>Pseudomonadati</taxon>
        <taxon>Pseudomonadota</taxon>
        <taxon>Betaproteobacteria</taxon>
        <taxon>Burkholderiales</taxon>
        <taxon>Oxalobacteraceae</taxon>
        <taxon>Telluria group</taxon>
        <taxon>Massilia</taxon>
    </lineage>
</organism>
<dbReference type="PANTHER" id="PTHR24421">
    <property type="entry name" value="NITRATE/NITRITE SENSOR PROTEIN NARX-RELATED"/>
    <property type="match status" value="1"/>
</dbReference>
<dbReference type="InterPro" id="IPR011712">
    <property type="entry name" value="Sig_transdc_His_kin_sub3_dim/P"/>
</dbReference>
<dbReference type="Pfam" id="PF07495">
    <property type="entry name" value="Y_Y_Y"/>
    <property type="match status" value="1"/>
</dbReference>
<name>A0A7X3KA57_9BURK</name>
<keyword evidence="4" id="KW-0812">Transmembrane</keyword>
<dbReference type="InterPro" id="IPR011047">
    <property type="entry name" value="Quinoprotein_ADH-like_sf"/>
</dbReference>
<comment type="caution">
    <text evidence="7">The sequence shown here is derived from an EMBL/GenBank/DDBJ whole genome shotgun (WGS) entry which is preliminary data.</text>
</comment>
<dbReference type="InterPro" id="IPR003594">
    <property type="entry name" value="HATPase_dom"/>
</dbReference>
<proteinExistence type="predicted"/>
<dbReference type="Proteomes" id="UP000443353">
    <property type="component" value="Unassembled WGS sequence"/>
</dbReference>
<dbReference type="InterPro" id="IPR011123">
    <property type="entry name" value="Y_Y_Y"/>
</dbReference>
<evidence type="ECO:0000259" key="6">
    <source>
        <dbReference type="SMART" id="SM00387"/>
    </source>
</evidence>
<dbReference type="GO" id="GO:0016020">
    <property type="term" value="C:membrane"/>
    <property type="evidence" value="ECO:0007669"/>
    <property type="project" value="InterPro"/>
</dbReference>
<evidence type="ECO:0000256" key="1">
    <source>
        <dbReference type="ARBA" id="ARBA00022679"/>
    </source>
</evidence>
<gene>
    <name evidence="7" type="ORF">GPY61_27650</name>
</gene>
<dbReference type="SUPFAM" id="SSF63829">
    <property type="entry name" value="Calcium-dependent phosphotriesterase"/>
    <property type="match status" value="2"/>
</dbReference>
<dbReference type="GO" id="GO:0046983">
    <property type="term" value="F:protein dimerization activity"/>
    <property type="evidence" value="ECO:0007669"/>
    <property type="project" value="InterPro"/>
</dbReference>
<keyword evidence="3" id="KW-0902">Two-component regulatory system</keyword>
<dbReference type="AlphaFoldDB" id="A0A7X3KA57"/>
<keyword evidence="2" id="KW-0418">Kinase</keyword>
<dbReference type="RefSeq" id="WP_160410456.1">
    <property type="nucleotide sequence ID" value="NZ_WSES01000009.1"/>
</dbReference>
<dbReference type="Gene3D" id="3.30.565.10">
    <property type="entry name" value="Histidine kinase-like ATPase, C-terminal domain"/>
    <property type="match status" value="1"/>
</dbReference>